<gene>
    <name evidence="1" type="ORF">QVD17_10540</name>
</gene>
<evidence type="ECO:0000313" key="2">
    <source>
        <dbReference type="Proteomes" id="UP001229421"/>
    </source>
</evidence>
<dbReference type="AlphaFoldDB" id="A0AAD8L6Q3"/>
<proteinExistence type="predicted"/>
<comment type="caution">
    <text evidence="1">The sequence shown here is derived from an EMBL/GenBank/DDBJ whole genome shotgun (WGS) entry which is preliminary data.</text>
</comment>
<sequence>MGDGLGLKLREKVGKLYVYLECTPENKVYLECTPENQTRPMKSLWSLGCQGIEDIEGVKTPPWDLLAAFSMRFAPL</sequence>
<evidence type="ECO:0000313" key="1">
    <source>
        <dbReference type="EMBL" id="KAK1433626.1"/>
    </source>
</evidence>
<accession>A0AAD8L6Q3</accession>
<name>A0AAD8L6Q3_TARER</name>
<dbReference type="EMBL" id="JAUHHV010000002">
    <property type="protein sequence ID" value="KAK1433626.1"/>
    <property type="molecule type" value="Genomic_DNA"/>
</dbReference>
<dbReference type="Proteomes" id="UP001229421">
    <property type="component" value="Unassembled WGS sequence"/>
</dbReference>
<keyword evidence="2" id="KW-1185">Reference proteome</keyword>
<organism evidence="1 2">
    <name type="scientific">Tagetes erecta</name>
    <name type="common">African marigold</name>
    <dbReference type="NCBI Taxonomy" id="13708"/>
    <lineage>
        <taxon>Eukaryota</taxon>
        <taxon>Viridiplantae</taxon>
        <taxon>Streptophyta</taxon>
        <taxon>Embryophyta</taxon>
        <taxon>Tracheophyta</taxon>
        <taxon>Spermatophyta</taxon>
        <taxon>Magnoliopsida</taxon>
        <taxon>eudicotyledons</taxon>
        <taxon>Gunneridae</taxon>
        <taxon>Pentapetalae</taxon>
        <taxon>asterids</taxon>
        <taxon>campanulids</taxon>
        <taxon>Asterales</taxon>
        <taxon>Asteraceae</taxon>
        <taxon>Asteroideae</taxon>
        <taxon>Heliantheae alliance</taxon>
        <taxon>Tageteae</taxon>
        <taxon>Tagetes</taxon>
    </lineage>
</organism>
<protein>
    <submittedName>
        <fullName evidence="1">Uncharacterized protein</fullName>
    </submittedName>
</protein>
<reference evidence="1" key="1">
    <citation type="journal article" date="2023" name="bioRxiv">
        <title>Improved chromosome-level genome assembly for marigold (Tagetes erecta).</title>
        <authorList>
            <person name="Jiang F."/>
            <person name="Yuan L."/>
            <person name="Wang S."/>
            <person name="Wang H."/>
            <person name="Xu D."/>
            <person name="Wang A."/>
            <person name="Fan W."/>
        </authorList>
    </citation>
    <scope>NUCLEOTIDE SEQUENCE</scope>
    <source>
        <strain evidence="1">WSJ</strain>
        <tissue evidence="1">Leaf</tissue>
    </source>
</reference>